<feature type="domain" description="Post-SET" evidence="4">
    <location>
        <begin position="118"/>
        <end position="134"/>
    </location>
</feature>
<reference evidence="5 6" key="1">
    <citation type="submission" date="2019-08" db="EMBL/GenBank/DDBJ databases">
        <title>Genome of Vicingus serpentipes NCIMB 15042.</title>
        <authorList>
            <person name="Bowman J.P."/>
        </authorList>
    </citation>
    <scope>NUCLEOTIDE SEQUENCE [LARGE SCALE GENOMIC DNA]</scope>
    <source>
        <strain evidence="5 6">NCIMB 15042</strain>
    </source>
</reference>
<evidence type="ECO:0000259" key="3">
    <source>
        <dbReference type="PROSITE" id="PS50280"/>
    </source>
</evidence>
<dbReference type="Gene3D" id="2.170.270.10">
    <property type="entry name" value="SET domain"/>
    <property type="match status" value="1"/>
</dbReference>
<gene>
    <name evidence="5" type="ORF">FRY74_00545</name>
</gene>
<dbReference type="RefSeq" id="WP_147097579.1">
    <property type="nucleotide sequence ID" value="NZ_VOOS01000001.1"/>
</dbReference>
<accession>A0A5C6RX80</accession>
<dbReference type="InterPro" id="IPR046341">
    <property type="entry name" value="SET_dom_sf"/>
</dbReference>
<dbReference type="OrthoDB" id="166979at2"/>
<evidence type="ECO:0000256" key="1">
    <source>
        <dbReference type="ARBA" id="ARBA00022679"/>
    </source>
</evidence>
<dbReference type="GO" id="GO:0016740">
    <property type="term" value="F:transferase activity"/>
    <property type="evidence" value="ECO:0007669"/>
    <property type="project" value="UniProtKB-KW"/>
</dbReference>
<keyword evidence="2" id="KW-0949">S-adenosyl-L-methionine</keyword>
<keyword evidence="1" id="KW-0808">Transferase</keyword>
<protein>
    <submittedName>
        <fullName evidence="5">SET domain-containing protein</fullName>
    </submittedName>
</protein>
<keyword evidence="6" id="KW-1185">Reference proteome</keyword>
<evidence type="ECO:0000313" key="6">
    <source>
        <dbReference type="Proteomes" id="UP000321721"/>
    </source>
</evidence>
<name>A0A5C6RX80_9FLAO</name>
<evidence type="ECO:0000256" key="2">
    <source>
        <dbReference type="ARBA" id="ARBA00022691"/>
    </source>
</evidence>
<sequence>MIHPNTEVKLVSKEIGLGVFATSLIPKGSITYILDEMELIYPENHPLLKNPHYLKHINKYSYIDNKGDRILSWDYAKYMNHYCDFNSISTGYGFEIAIRDIEAGEQITDDYGTLNIEKPMNCGCGKSNCRKTIYPDDLLKYSDEWDGYIIDALKNLTKVKQPLMEFMDEQLKKELEIYISTGKSYNSIRDTYYERSSILK</sequence>
<dbReference type="InterPro" id="IPR003616">
    <property type="entry name" value="Post-SET_dom"/>
</dbReference>
<dbReference type="PROSITE" id="PS50868">
    <property type="entry name" value="POST_SET"/>
    <property type="match status" value="1"/>
</dbReference>
<feature type="domain" description="SET" evidence="3">
    <location>
        <begin position="4"/>
        <end position="112"/>
    </location>
</feature>
<dbReference type="EMBL" id="VOOS01000001">
    <property type="protein sequence ID" value="TXB66704.1"/>
    <property type="molecule type" value="Genomic_DNA"/>
</dbReference>
<organism evidence="5 6">
    <name type="scientific">Vicingus serpentipes</name>
    <dbReference type="NCBI Taxonomy" id="1926625"/>
    <lineage>
        <taxon>Bacteria</taxon>
        <taxon>Pseudomonadati</taxon>
        <taxon>Bacteroidota</taxon>
        <taxon>Flavobacteriia</taxon>
        <taxon>Flavobacteriales</taxon>
        <taxon>Vicingaceae</taxon>
        <taxon>Vicingus</taxon>
    </lineage>
</organism>
<dbReference type="PROSITE" id="PS50280">
    <property type="entry name" value="SET"/>
    <property type="match status" value="1"/>
</dbReference>
<evidence type="ECO:0000259" key="4">
    <source>
        <dbReference type="PROSITE" id="PS50868"/>
    </source>
</evidence>
<dbReference type="SUPFAM" id="SSF82199">
    <property type="entry name" value="SET domain"/>
    <property type="match status" value="1"/>
</dbReference>
<evidence type="ECO:0000313" key="5">
    <source>
        <dbReference type="EMBL" id="TXB66704.1"/>
    </source>
</evidence>
<dbReference type="Proteomes" id="UP000321721">
    <property type="component" value="Unassembled WGS sequence"/>
</dbReference>
<dbReference type="AlphaFoldDB" id="A0A5C6RX80"/>
<comment type="caution">
    <text evidence="5">The sequence shown here is derived from an EMBL/GenBank/DDBJ whole genome shotgun (WGS) entry which is preliminary data.</text>
</comment>
<dbReference type="InterPro" id="IPR001214">
    <property type="entry name" value="SET_dom"/>
</dbReference>
<proteinExistence type="predicted"/>
<dbReference type="Pfam" id="PF00856">
    <property type="entry name" value="SET"/>
    <property type="match status" value="1"/>
</dbReference>